<reference evidence="1 2" key="1">
    <citation type="submission" date="2018-12" db="EMBL/GenBank/DDBJ databases">
        <authorList>
            <consortium name="Pathogen Informatics"/>
        </authorList>
    </citation>
    <scope>NUCLEOTIDE SEQUENCE [LARGE SCALE GENOMIC DNA]</scope>
    <source>
        <strain evidence="1 2">NCTC13193</strain>
    </source>
</reference>
<dbReference type="AlphaFoldDB" id="A0A448SP51"/>
<gene>
    <name evidence="1" type="ORF">NCTC13193_02668</name>
</gene>
<name>A0A448SP51_SERFO</name>
<protein>
    <submittedName>
        <fullName evidence="1">Uncharacterized protein</fullName>
    </submittedName>
</protein>
<organism evidence="1 2">
    <name type="scientific">Serratia fonticola</name>
    <dbReference type="NCBI Taxonomy" id="47917"/>
    <lineage>
        <taxon>Bacteria</taxon>
        <taxon>Pseudomonadati</taxon>
        <taxon>Pseudomonadota</taxon>
        <taxon>Gammaproteobacteria</taxon>
        <taxon>Enterobacterales</taxon>
        <taxon>Yersiniaceae</taxon>
        <taxon>Serratia</taxon>
    </lineage>
</organism>
<dbReference type="EMBL" id="LR134492">
    <property type="protein sequence ID" value="VEI69457.1"/>
    <property type="molecule type" value="Genomic_DNA"/>
</dbReference>
<dbReference type="Proteomes" id="UP000270487">
    <property type="component" value="Chromosome"/>
</dbReference>
<evidence type="ECO:0000313" key="2">
    <source>
        <dbReference type="Proteomes" id="UP000270487"/>
    </source>
</evidence>
<sequence length="116" mass="13108">MSSISIKFIDEPRVKSNIEKVDIIESLKEKIPNHISFFHHSTRPGYAPDEVSFHEIFITGSKDDDEMKGLFSLVIKDLKDNEELARRGVTIIDSSGHNLPLADDIVTISFIKAVRL</sequence>
<evidence type="ECO:0000313" key="1">
    <source>
        <dbReference type="EMBL" id="VEI69457.1"/>
    </source>
</evidence>
<proteinExistence type="predicted"/>
<dbReference type="RefSeq" id="WP_141132083.1">
    <property type="nucleotide sequence ID" value="NZ_CAMKUD010000009.1"/>
</dbReference>
<accession>A0A448SP51</accession>